<proteinExistence type="predicted"/>
<organism evidence="1 2">
    <name type="scientific">Dermacentor silvarum</name>
    <name type="common">Tick</name>
    <dbReference type="NCBI Taxonomy" id="543639"/>
    <lineage>
        <taxon>Eukaryota</taxon>
        <taxon>Metazoa</taxon>
        <taxon>Ecdysozoa</taxon>
        <taxon>Arthropoda</taxon>
        <taxon>Chelicerata</taxon>
        <taxon>Arachnida</taxon>
        <taxon>Acari</taxon>
        <taxon>Parasitiformes</taxon>
        <taxon>Ixodida</taxon>
        <taxon>Ixodoidea</taxon>
        <taxon>Ixodidae</taxon>
        <taxon>Rhipicephalinae</taxon>
        <taxon>Dermacentor</taxon>
    </lineage>
</organism>
<reference evidence="1" key="1">
    <citation type="submission" date="2020-05" db="EMBL/GenBank/DDBJ databases">
        <title>Large-scale comparative analyses of tick genomes elucidate their genetic diversity and vector capacities.</title>
        <authorList>
            <person name="Jia N."/>
            <person name="Wang J."/>
            <person name="Shi W."/>
            <person name="Du L."/>
            <person name="Sun Y."/>
            <person name="Zhan W."/>
            <person name="Jiang J."/>
            <person name="Wang Q."/>
            <person name="Zhang B."/>
            <person name="Ji P."/>
            <person name="Sakyi L.B."/>
            <person name="Cui X."/>
            <person name="Yuan T."/>
            <person name="Jiang B."/>
            <person name="Yang W."/>
            <person name="Lam T.T.-Y."/>
            <person name="Chang Q."/>
            <person name="Ding S."/>
            <person name="Wang X."/>
            <person name="Zhu J."/>
            <person name="Ruan X."/>
            <person name="Zhao L."/>
            <person name="Wei J."/>
            <person name="Que T."/>
            <person name="Du C."/>
            <person name="Cheng J."/>
            <person name="Dai P."/>
            <person name="Han X."/>
            <person name="Huang E."/>
            <person name="Gao Y."/>
            <person name="Liu J."/>
            <person name="Shao H."/>
            <person name="Ye R."/>
            <person name="Li L."/>
            <person name="Wei W."/>
            <person name="Wang X."/>
            <person name="Wang C."/>
            <person name="Yang T."/>
            <person name="Huo Q."/>
            <person name="Li W."/>
            <person name="Guo W."/>
            <person name="Chen H."/>
            <person name="Zhou L."/>
            <person name="Ni X."/>
            <person name="Tian J."/>
            <person name="Zhou Y."/>
            <person name="Sheng Y."/>
            <person name="Liu T."/>
            <person name="Pan Y."/>
            <person name="Xia L."/>
            <person name="Li J."/>
            <person name="Zhao F."/>
            <person name="Cao W."/>
        </authorList>
    </citation>
    <scope>NUCLEOTIDE SEQUENCE</scope>
    <source>
        <strain evidence="1">Dsil-2018</strain>
    </source>
</reference>
<keyword evidence="2" id="KW-1185">Reference proteome</keyword>
<evidence type="ECO:0000313" key="2">
    <source>
        <dbReference type="Proteomes" id="UP000821865"/>
    </source>
</evidence>
<name>A0ACB8E0G8_DERSI</name>
<protein>
    <submittedName>
        <fullName evidence="1">Uncharacterized protein</fullName>
    </submittedName>
</protein>
<gene>
    <name evidence="1" type="ORF">HPB49_013996</name>
</gene>
<comment type="caution">
    <text evidence="1">The sequence shown here is derived from an EMBL/GenBank/DDBJ whole genome shotgun (WGS) entry which is preliminary data.</text>
</comment>
<evidence type="ECO:0000313" key="1">
    <source>
        <dbReference type="EMBL" id="KAH7980235.1"/>
    </source>
</evidence>
<sequence>MIFFRRADSSTAVLSLALLVCSWMMLCDGKTEDMNPFTASTEEPEVKYLDTLKQWIASAMDRAPRGLMRKVLAADISVQCSLGLVKLVRGIRNLEPWVLRLLDATGKYPTGVLQVSRTDLGAFDECIETVVLNDFGHETIRGQYCNLQLYSGNKSDLDDRIMAAIALRHPRIGRFRAHAKERRIPFARIGICAMDACNEREMEALMRAVLPPGIHVTISDCVTEVSPGWTRTQLVIVAFLAFLTAMIAIGTTLDVRSKRTLQKNQKQNILVTFLKSFSVVANTRSIFKTTRDKFSDDCSLGFLHGMRFISLIWIVVGHCYVSNSHVWCTTTAPMFFVIMCLYLLPLIASGPNAKAYFTKIHNDLSAHWLLLLLQVQNYAVTADPNVPPLVYLWYVSMDFQFFLLCLPILLLVKKPRLAVAVFLFLSLVGCSVATWQVAGNEMTPFVVPLTEAPS</sequence>
<dbReference type="EMBL" id="CM023470">
    <property type="protein sequence ID" value="KAH7980235.1"/>
    <property type="molecule type" value="Genomic_DNA"/>
</dbReference>
<accession>A0ACB8E0G8</accession>
<dbReference type="Proteomes" id="UP000821865">
    <property type="component" value="Chromosome 1"/>
</dbReference>